<dbReference type="Pfam" id="PF00664">
    <property type="entry name" value="ABC_membrane"/>
    <property type="match status" value="2"/>
</dbReference>
<feature type="domain" description="ABC transporter" evidence="12">
    <location>
        <begin position="534"/>
        <end position="768"/>
    </location>
</feature>
<dbReference type="SUPFAM" id="SSF52540">
    <property type="entry name" value="P-loop containing nucleoside triphosphate hydrolases"/>
    <property type="match status" value="2"/>
</dbReference>
<dbReference type="FunFam" id="1.20.1560.10:FF:000010">
    <property type="entry name" value="Multidrug resistance-associated ABC transporter"/>
    <property type="match status" value="1"/>
</dbReference>
<feature type="transmembrane region" description="Helical" evidence="11">
    <location>
        <begin position="222"/>
        <end position="254"/>
    </location>
</feature>
<evidence type="ECO:0000259" key="13">
    <source>
        <dbReference type="PROSITE" id="PS50929"/>
    </source>
</evidence>
<protein>
    <recommendedName>
        <fullName evidence="16">ABC transporter C family protein</fullName>
    </recommendedName>
</protein>
<proteinExistence type="inferred from homology"/>
<evidence type="ECO:0000256" key="1">
    <source>
        <dbReference type="ARBA" id="ARBA00004141"/>
    </source>
</evidence>
<feature type="domain" description="ABC transmembrane type-1" evidence="13">
    <location>
        <begin position="848"/>
        <end position="1124"/>
    </location>
</feature>
<dbReference type="CDD" id="cd03250">
    <property type="entry name" value="ABCC_MRP_domain1"/>
    <property type="match status" value="1"/>
</dbReference>
<dbReference type="PROSITE" id="PS00211">
    <property type="entry name" value="ABC_TRANSPORTER_1"/>
    <property type="match status" value="1"/>
</dbReference>
<dbReference type="InterPro" id="IPR003593">
    <property type="entry name" value="AAA+_ATPase"/>
</dbReference>
<evidence type="ECO:0000256" key="9">
    <source>
        <dbReference type="ARBA" id="ARBA00023136"/>
    </source>
</evidence>
<organism evidence="14 15">
    <name type="scientific">Polysphondylium violaceum</name>
    <dbReference type="NCBI Taxonomy" id="133409"/>
    <lineage>
        <taxon>Eukaryota</taxon>
        <taxon>Amoebozoa</taxon>
        <taxon>Evosea</taxon>
        <taxon>Eumycetozoa</taxon>
        <taxon>Dictyostelia</taxon>
        <taxon>Dictyosteliales</taxon>
        <taxon>Dictyosteliaceae</taxon>
        <taxon>Polysphondylium</taxon>
    </lineage>
</organism>
<dbReference type="PROSITE" id="PS50929">
    <property type="entry name" value="ABC_TM1F"/>
    <property type="match status" value="2"/>
</dbReference>
<dbReference type="InterPro" id="IPR044746">
    <property type="entry name" value="ABCC_6TM_D1"/>
</dbReference>
<feature type="transmembrane region" description="Helical" evidence="11">
    <location>
        <begin position="1073"/>
        <end position="1092"/>
    </location>
</feature>
<keyword evidence="4 11" id="KW-0812">Transmembrane</keyword>
<dbReference type="CDD" id="cd03244">
    <property type="entry name" value="ABCC_MRP_domain2"/>
    <property type="match status" value="1"/>
</dbReference>
<dbReference type="PANTHER" id="PTHR24223">
    <property type="entry name" value="ATP-BINDING CASSETTE SUB-FAMILY C"/>
    <property type="match status" value="1"/>
</dbReference>
<evidence type="ECO:0000256" key="3">
    <source>
        <dbReference type="ARBA" id="ARBA00022448"/>
    </source>
</evidence>
<dbReference type="GO" id="GO:0016020">
    <property type="term" value="C:membrane"/>
    <property type="evidence" value="ECO:0007669"/>
    <property type="project" value="UniProtKB-SubCell"/>
</dbReference>
<dbReference type="InterPro" id="IPR036640">
    <property type="entry name" value="ABC1_TM_sf"/>
</dbReference>
<keyword evidence="9 11" id="KW-0472">Membrane</keyword>
<keyword evidence="15" id="KW-1185">Reference proteome</keyword>
<dbReference type="SMART" id="SM00382">
    <property type="entry name" value="AAA"/>
    <property type="match status" value="2"/>
</dbReference>
<dbReference type="InterPro" id="IPR017871">
    <property type="entry name" value="ABC_transporter-like_CS"/>
</dbReference>
<keyword evidence="8 11" id="KW-1133">Transmembrane helix</keyword>
<dbReference type="GO" id="GO:0016887">
    <property type="term" value="F:ATP hydrolysis activity"/>
    <property type="evidence" value="ECO:0007669"/>
    <property type="project" value="InterPro"/>
</dbReference>
<evidence type="ECO:0000256" key="5">
    <source>
        <dbReference type="ARBA" id="ARBA00022737"/>
    </source>
</evidence>
<feature type="transmembrane region" description="Helical" evidence="11">
    <location>
        <begin position="317"/>
        <end position="339"/>
    </location>
</feature>
<comment type="caution">
    <text evidence="14">The sequence shown here is derived from an EMBL/GenBank/DDBJ whole genome shotgun (WGS) entry which is preliminary data.</text>
</comment>
<feature type="domain" description="ABC transmembrane type-1" evidence="13">
    <location>
        <begin position="95"/>
        <end position="377"/>
    </location>
</feature>
<feature type="domain" description="ABC transporter" evidence="12">
    <location>
        <begin position="1169"/>
        <end position="1403"/>
    </location>
</feature>
<evidence type="ECO:0000256" key="10">
    <source>
        <dbReference type="SAM" id="MobiDB-lite"/>
    </source>
</evidence>
<dbReference type="Gene3D" id="1.20.1560.10">
    <property type="entry name" value="ABC transporter type 1, transmembrane domain"/>
    <property type="match status" value="2"/>
</dbReference>
<evidence type="ECO:0000256" key="6">
    <source>
        <dbReference type="ARBA" id="ARBA00022741"/>
    </source>
</evidence>
<feature type="region of interest" description="Disordered" evidence="10">
    <location>
        <begin position="437"/>
        <end position="461"/>
    </location>
</feature>
<dbReference type="FunFam" id="3.40.50.300:FF:000997">
    <property type="entry name" value="Multidrug resistance-associated protein 1"/>
    <property type="match status" value="1"/>
</dbReference>
<dbReference type="Pfam" id="PF00005">
    <property type="entry name" value="ABC_tran"/>
    <property type="match status" value="2"/>
</dbReference>
<evidence type="ECO:0000313" key="14">
    <source>
        <dbReference type="EMBL" id="KAF2069284.1"/>
    </source>
</evidence>
<feature type="transmembrane region" description="Helical" evidence="11">
    <location>
        <begin position="987"/>
        <end position="1004"/>
    </location>
</feature>
<dbReference type="FunFam" id="3.40.50.300:FF:000610">
    <property type="entry name" value="Multidrug resistance-associated ABC transporter"/>
    <property type="match status" value="1"/>
</dbReference>
<dbReference type="OrthoDB" id="29192at2759"/>
<evidence type="ECO:0000256" key="7">
    <source>
        <dbReference type="ARBA" id="ARBA00022840"/>
    </source>
</evidence>
<dbReference type="GO" id="GO:0005524">
    <property type="term" value="F:ATP binding"/>
    <property type="evidence" value="ECO:0007669"/>
    <property type="project" value="UniProtKB-KW"/>
</dbReference>
<dbReference type="PANTHER" id="PTHR24223:SF172">
    <property type="entry name" value="ABC TRANSPORTER C FAMILY MEMBER 1-RELATED"/>
    <property type="match status" value="1"/>
</dbReference>
<accession>A0A8J4V301</accession>
<keyword evidence="3" id="KW-0813">Transport</keyword>
<dbReference type="CDD" id="cd18580">
    <property type="entry name" value="ABC_6TM_ABCC_D2"/>
    <property type="match status" value="1"/>
</dbReference>
<dbReference type="EMBL" id="AJWJ01000698">
    <property type="protein sequence ID" value="KAF2069284.1"/>
    <property type="molecule type" value="Genomic_DNA"/>
</dbReference>
<evidence type="ECO:0000256" key="4">
    <source>
        <dbReference type="ARBA" id="ARBA00022692"/>
    </source>
</evidence>
<feature type="transmembrane region" description="Helical" evidence="11">
    <location>
        <begin position="884"/>
        <end position="906"/>
    </location>
</feature>
<dbReference type="GO" id="GO:0140359">
    <property type="term" value="F:ABC-type transporter activity"/>
    <property type="evidence" value="ECO:0007669"/>
    <property type="project" value="InterPro"/>
</dbReference>
<dbReference type="SUPFAM" id="SSF90123">
    <property type="entry name" value="ABC transporter transmembrane region"/>
    <property type="match status" value="2"/>
</dbReference>
<dbReference type="GO" id="GO:0030587">
    <property type="term" value="P:sorocarp development"/>
    <property type="evidence" value="ECO:0007669"/>
    <property type="project" value="UniProtKB-ARBA"/>
</dbReference>
<evidence type="ECO:0000313" key="15">
    <source>
        <dbReference type="Proteomes" id="UP000695562"/>
    </source>
</evidence>
<dbReference type="Gene3D" id="3.40.50.300">
    <property type="entry name" value="P-loop containing nucleotide triphosphate hydrolases"/>
    <property type="match status" value="2"/>
</dbReference>
<dbReference type="InterPro" id="IPR050173">
    <property type="entry name" value="ABC_transporter_C-like"/>
</dbReference>
<dbReference type="InterPro" id="IPR027417">
    <property type="entry name" value="P-loop_NTPase"/>
</dbReference>
<keyword evidence="6" id="KW-0547">Nucleotide-binding</keyword>
<feature type="transmembrane region" description="Helical" evidence="11">
    <location>
        <begin position="130"/>
        <end position="149"/>
    </location>
</feature>
<evidence type="ECO:0000256" key="2">
    <source>
        <dbReference type="ARBA" id="ARBA00009726"/>
    </source>
</evidence>
<comment type="subcellular location">
    <subcellularLocation>
        <location evidence="1">Membrane</location>
        <topology evidence="1">Multi-pass membrane protein</topology>
    </subcellularLocation>
</comment>
<evidence type="ECO:0000259" key="12">
    <source>
        <dbReference type="PROSITE" id="PS50893"/>
    </source>
</evidence>
<name>A0A8J4V301_9MYCE</name>
<gene>
    <name evidence="14" type="ORF">CYY_009397</name>
</gene>
<evidence type="ECO:0000256" key="8">
    <source>
        <dbReference type="ARBA" id="ARBA00022989"/>
    </source>
</evidence>
<evidence type="ECO:0000256" key="11">
    <source>
        <dbReference type="SAM" id="Phobius"/>
    </source>
</evidence>
<dbReference type="InterPro" id="IPR044726">
    <property type="entry name" value="ABCC_6TM_D2"/>
</dbReference>
<keyword evidence="7" id="KW-0067">ATP-binding</keyword>
<dbReference type="Proteomes" id="UP000695562">
    <property type="component" value="Unassembled WGS sequence"/>
</dbReference>
<dbReference type="InterPro" id="IPR003439">
    <property type="entry name" value="ABC_transporter-like_ATP-bd"/>
</dbReference>
<evidence type="ECO:0008006" key="16">
    <source>
        <dbReference type="Google" id="ProtNLM"/>
    </source>
</evidence>
<reference evidence="14" key="1">
    <citation type="submission" date="2020-01" db="EMBL/GenBank/DDBJ databases">
        <title>Development of genomics and gene disruption for Polysphondylium violaceum indicates a role for the polyketide synthase stlB in stalk morphogenesis.</title>
        <authorList>
            <person name="Narita B."/>
            <person name="Kawabe Y."/>
            <person name="Kin K."/>
            <person name="Saito T."/>
            <person name="Gibbs R."/>
            <person name="Kuspa A."/>
            <person name="Muzny D."/>
            <person name="Queller D."/>
            <person name="Richards S."/>
            <person name="Strassman J."/>
            <person name="Sucgang R."/>
            <person name="Worley K."/>
            <person name="Schaap P."/>
        </authorList>
    </citation>
    <scope>NUCLEOTIDE SEQUENCE</scope>
    <source>
        <strain evidence="14">QSvi11</strain>
    </source>
</reference>
<comment type="similarity">
    <text evidence="2">Belongs to the ABC transporter superfamily. ABCC family. Conjugate transporter (TC 3.A.1.208) subfamily.</text>
</comment>
<keyword evidence="5" id="KW-0677">Repeat</keyword>
<dbReference type="PROSITE" id="PS50893">
    <property type="entry name" value="ABC_TRANSPORTER_2"/>
    <property type="match status" value="2"/>
</dbReference>
<dbReference type="CDD" id="cd18579">
    <property type="entry name" value="ABC_6TM_ABCC_D1"/>
    <property type="match status" value="1"/>
</dbReference>
<sequence length="1407" mass="159461">MENSFSFKRNPTYGKDFTMSCPEQDANLFQKLTFSWMNCLLWKGFKNPLELNDITDIPPHLHVENTSLLIKKVDFKSKYSLLKHLISHAISNYKIIIFLKLLSTALSISTPIILKVFLWYIQKDANEKEIYIGWILSFALFLSAFLLNFSQQLSLWNSGKLGMEIRGSLSCVIYKKMFMMSNTSRKTYSMGRILNLIGSDVSYMHEFFMNVNLDLILYPIQIALLLAVLCFILGVSGAVGFGVMLFSLSLTTYISSRMNKYMKWSFVHSDERVKMVSELIDGIRSIKQYAWEKIFLERVEEKRQLQLMFLHKRLARWIVNQMIIQSTSGFVLLVTFSLYTVLGNRLTADVAFTALTVFVNLKRPIETLPLNIQKFLMVLLASTRIQEYLLANELQSSPFDILDYTKEKVDPNHYGDVKIINGHFDWKDGLSDSQLDMNKSDNNYNNDSNNDNNNTSFNISNNNLNNSNNSLSLVKVLSQFSLDNLEDAIENHNLHMDINIDSVEDGVLKNVPNNRATVNLDSVLKTKSAKIEMVEISSLTPNRSSPLSTPRSATRQRVPTGTFKDVNFTAPKGKLTVICGQVGSGKTSLVSALIGEIYRVDGVVSRPNSISYTTQQAFLTSSTLRENILFGKPYNRDRYIKVIYACSLASDLLQLPGRDLTEIGEKGTNLSGGQKQRISLARALYSDSECFILDEPLSAVDPLVAKHLFEHCIQGMMQGKTRILVTHQLQFIPYADHIVLLQDGEILQGTYHELQQIGIDFESIMKTKKLNVDTHHLNDNVPTPKNHTRSKLDVIKKIEALITEDENTFDLIEKSRQFVQEDLVSGSMGFGAYSDYIRSGGPLSVFFIVVCGLYLISQCVFQGSDFFLKTWTQRNIDPDPGDRFYILIYFGFIGTFMCLLGLRYFLITRYTFGASRSLHHQILQCITYAPCQFFDQNPSGRILNIFSKDISEVDTQLLEGFNEVMYGFASVLVSIGMMIYLNPIISAPFFALAILYYFIQQVYLRSSREIKRMESVSRSPIFSCISESYNGISTIRAFNEHVAFIQNFQTKLNLNLRLFFYNFSTQRWIGLRLEFISSVVVLCSAVFCIYNSDANPSAAGLALTTALSVTNLLTNMVKQITDLEVKMNSIERIKRYTEIPREEVTETNASEYLEIIKELQEGWPRFGALEFRDLEMSYKKGAQPSLIDLSLPVLPQQKIGIVGRTGAGKSTIGVSLFRMVEASKGCIMIDGVDISKIGLHDLRSRLGIIPQEPFIFFGSIRANLDPLNQYSDLDVWEALEKVQLKNAIQNMPDKLDSLVFEGGDGLSTGQKQLLCLARAILKNSKIVLMDEATASLDYQTDYIIKQIIKEHFTNATVLTIAHRLDTIIDSDKILVIDKGQMVEFDSPQNLINNPLSKFSRLVIAQTH</sequence>
<feature type="transmembrane region" description="Helical" evidence="11">
    <location>
        <begin position="843"/>
        <end position="864"/>
    </location>
</feature>
<dbReference type="InterPro" id="IPR011527">
    <property type="entry name" value="ABC1_TM_dom"/>
</dbReference>
<feature type="transmembrane region" description="Helical" evidence="11">
    <location>
        <begin position="95"/>
        <end position="118"/>
    </location>
</feature>